<dbReference type="GO" id="GO:1901135">
    <property type="term" value="P:carbohydrate derivative metabolic process"/>
    <property type="evidence" value="ECO:0007669"/>
    <property type="project" value="UniProtKB-ARBA"/>
</dbReference>
<dbReference type="EMBL" id="WMEX01000004">
    <property type="protein sequence ID" value="MYL26829.1"/>
    <property type="molecule type" value="Genomic_DNA"/>
</dbReference>
<dbReference type="Gene3D" id="3.40.50.2000">
    <property type="entry name" value="Glycogen Phosphorylase B"/>
    <property type="match status" value="2"/>
</dbReference>
<proteinExistence type="predicted"/>
<evidence type="ECO:0000256" key="1">
    <source>
        <dbReference type="ARBA" id="ARBA00022676"/>
    </source>
</evidence>
<feature type="domain" description="Glycosyltransferase subfamily 4-like N-terminal" evidence="4">
    <location>
        <begin position="15"/>
        <end position="192"/>
    </location>
</feature>
<protein>
    <submittedName>
        <fullName evidence="5">Glycosyltransferase</fullName>
    </submittedName>
</protein>
<feature type="domain" description="Glycosyl transferase family 1" evidence="3">
    <location>
        <begin position="206"/>
        <end position="370"/>
    </location>
</feature>
<dbReference type="PANTHER" id="PTHR12526">
    <property type="entry name" value="GLYCOSYLTRANSFERASE"/>
    <property type="match status" value="1"/>
</dbReference>
<dbReference type="GO" id="GO:0016757">
    <property type="term" value="F:glycosyltransferase activity"/>
    <property type="evidence" value="ECO:0007669"/>
    <property type="project" value="UniProtKB-KW"/>
</dbReference>
<comment type="caution">
    <text evidence="5">The sequence shown here is derived from an EMBL/GenBank/DDBJ whole genome shotgun (WGS) entry which is preliminary data.</text>
</comment>
<evidence type="ECO:0000259" key="3">
    <source>
        <dbReference type="Pfam" id="PF00534"/>
    </source>
</evidence>
<dbReference type="Proteomes" id="UP000460751">
    <property type="component" value="Unassembled WGS sequence"/>
</dbReference>
<dbReference type="Pfam" id="PF13579">
    <property type="entry name" value="Glyco_trans_4_4"/>
    <property type="match status" value="1"/>
</dbReference>
<dbReference type="OrthoDB" id="9815351at2"/>
<keyword evidence="6" id="KW-1185">Reference proteome</keyword>
<evidence type="ECO:0000256" key="2">
    <source>
        <dbReference type="ARBA" id="ARBA00022679"/>
    </source>
</evidence>
<dbReference type="SUPFAM" id="SSF53756">
    <property type="entry name" value="UDP-Glycosyltransferase/glycogen phosphorylase"/>
    <property type="match status" value="1"/>
</dbReference>
<name>A0A9X4YBT2_9GAMM</name>
<accession>A0A9X4YBT2</accession>
<dbReference type="Pfam" id="PF00534">
    <property type="entry name" value="Glycos_transf_1"/>
    <property type="match status" value="1"/>
</dbReference>
<evidence type="ECO:0000313" key="5">
    <source>
        <dbReference type="EMBL" id="MYL26829.1"/>
    </source>
</evidence>
<evidence type="ECO:0000259" key="4">
    <source>
        <dbReference type="Pfam" id="PF13579"/>
    </source>
</evidence>
<dbReference type="CDD" id="cd03794">
    <property type="entry name" value="GT4_WbuB-like"/>
    <property type="match status" value="1"/>
</dbReference>
<reference evidence="5 6" key="1">
    <citation type="submission" date="2019-11" db="EMBL/GenBank/DDBJ databases">
        <title>Genome sequences of 17 halophilic strains isolated from different environments.</title>
        <authorList>
            <person name="Furrow R.E."/>
        </authorList>
    </citation>
    <scope>NUCLEOTIDE SEQUENCE [LARGE SCALE GENOMIC DNA]</scope>
    <source>
        <strain evidence="5 6">22507_15_FS</strain>
    </source>
</reference>
<dbReference type="AlphaFoldDB" id="A0A9X4YBT2"/>
<organism evidence="5 6">
    <name type="scientific">Vreelandella halophila</name>
    <dbReference type="NCBI Taxonomy" id="86177"/>
    <lineage>
        <taxon>Bacteria</taxon>
        <taxon>Pseudomonadati</taxon>
        <taxon>Pseudomonadota</taxon>
        <taxon>Gammaproteobacteria</taxon>
        <taxon>Oceanospirillales</taxon>
        <taxon>Halomonadaceae</taxon>
        <taxon>Vreelandella</taxon>
    </lineage>
</organism>
<gene>
    <name evidence="5" type="ORF">GLW01_08475</name>
</gene>
<evidence type="ECO:0000313" key="6">
    <source>
        <dbReference type="Proteomes" id="UP000460751"/>
    </source>
</evidence>
<dbReference type="InterPro" id="IPR001296">
    <property type="entry name" value="Glyco_trans_1"/>
</dbReference>
<dbReference type="PANTHER" id="PTHR12526:SF629">
    <property type="entry name" value="TEICHURONIC ACID BIOSYNTHESIS GLYCOSYLTRANSFERASE TUAH-RELATED"/>
    <property type="match status" value="1"/>
</dbReference>
<dbReference type="RefSeq" id="WP_160898792.1">
    <property type="nucleotide sequence ID" value="NZ_WMEX01000004.1"/>
</dbReference>
<dbReference type="InterPro" id="IPR028098">
    <property type="entry name" value="Glyco_trans_4-like_N"/>
</dbReference>
<sequence length="396" mass="45664">MECVIVYKEEYPWDVRVEKIALSLAKHGYSVTILARNLQQRPTLDSQESVRIQRLPRFKGLPRALRQLLNLPLWFNPVWLWHLLTVLPKSSPSALIIRDLPLAKIIIPLKKLRKIHTVLDMAECYPLMYNSIQTFSSSNGMGQNPFKNPRVAQRYERKAIHHFDHIWTMIEESRERTIRMGIPDHRVTIVSNTPPLDKVPGDRPPHSGKQVRIVYVGFLSRLRGLDTLLQGVNIFLKDNLREHIKVDIIGKGREKESLSRLIKELKISDVVTIHGWLEQKDVDNLLANANVGALTYRDCDHWNHTIPNKIFDYMASSLPVLATQIRPISRIIQIADCGVVCEDQNPQDVADKLSLLTDPMERQRMGSNGRTAVIERYNWENDESQLLFDISRISTQ</sequence>
<keyword evidence="1" id="KW-0328">Glycosyltransferase</keyword>
<keyword evidence="2" id="KW-0808">Transferase</keyword>